<organism evidence="3 4">
    <name type="scientific">Pseudonocardia charpentierae</name>
    <dbReference type="NCBI Taxonomy" id="3075545"/>
    <lineage>
        <taxon>Bacteria</taxon>
        <taxon>Bacillati</taxon>
        <taxon>Actinomycetota</taxon>
        <taxon>Actinomycetes</taxon>
        <taxon>Pseudonocardiales</taxon>
        <taxon>Pseudonocardiaceae</taxon>
        <taxon>Pseudonocardia</taxon>
    </lineage>
</organism>
<gene>
    <name evidence="3" type="ORF">RM445_01695</name>
</gene>
<evidence type="ECO:0000313" key="3">
    <source>
        <dbReference type="EMBL" id="MDT0348234.1"/>
    </source>
</evidence>
<dbReference type="NCBIfam" id="NF008528">
    <property type="entry name" value="PRK11463.1-2"/>
    <property type="match status" value="1"/>
</dbReference>
<keyword evidence="2" id="KW-0812">Transmembrane</keyword>
<evidence type="ECO:0000256" key="2">
    <source>
        <dbReference type="SAM" id="Phobius"/>
    </source>
</evidence>
<feature type="region of interest" description="Disordered" evidence="1">
    <location>
        <begin position="165"/>
        <end position="186"/>
    </location>
</feature>
<evidence type="ECO:0000313" key="4">
    <source>
        <dbReference type="Proteomes" id="UP001183202"/>
    </source>
</evidence>
<dbReference type="EMBL" id="JAVREJ010000001">
    <property type="protein sequence ID" value="MDT0348234.1"/>
    <property type="molecule type" value="Genomic_DNA"/>
</dbReference>
<accession>A0ABU2N6A5</accession>
<comment type="caution">
    <text evidence="3">The sequence shown here is derived from an EMBL/GenBank/DDBJ whole genome shotgun (WGS) entry which is preliminary data.</text>
</comment>
<feature type="compositionally biased region" description="Low complexity" evidence="1">
    <location>
        <begin position="165"/>
        <end position="177"/>
    </location>
</feature>
<dbReference type="InterPro" id="IPR007313">
    <property type="entry name" value="FxsA"/>
</dbReference>
<feature type="transmembrane region" description="Helical" evidence="2">
    <location>
        <begin position="12"/>
        <end position="41"/>
    </location>
</feature>
<name>A0ABU2N6A5_9PSEU</name>
<keyword evidence="4" id="KW-1185">Reference proteome</keyword>
<feature type="transmembrane region" description="Helical" evidence="2">
    <location>
        <begin position="71"/>
        <end position="96"/>
    </location>
</feature>
<protein>
    <submittedName>
        <fullName evidence="3">FxsA family protein</fullName>
    </submittedName>
</protein>
<keyword evidence="2" id="KW-0472">Membrane</keyword>
<proteinExistence type="predicted"/>
<keyword evidence="2" id="KW-1133">Transmembrane helix</keyword>
<dbReference type="Proteomes" id="UP001183202">
    <property type="component" value="Unassembled WGS sequence"/>
</dbReference>
<evidence type="ECO:0000256" key="1">
    <source>
        <dbReference type="SAM" id="MobiDB-lite"/>
    </source>
</evidence>
<dbReference type="RefSeq" id="WP_311554129.1">
    <property type="nucleotide sequence ID" value="NZ_JAVREJ010000001.1"/>
</dbReference>
<dbReference type="PANTHER" id="PTHR35335:SF1">
    <property type="entry name" value="UPF0716 PROTEIN FXSA"/>
    <property type="match status" value="1"/>
</dbReference>
<dbReference type="PANTHER" id="PTHR35335">
    <property type="entry name" value="UPF0716 PROTEIN FXSA"/>
    <property type="match status" value="1"/>
</dbReference>
<dbReference type="Pfam" id="PF04186">
    <property type="entry name" value="FxsA"/>
    <property type="match status" value="1"/>
</dbReference>
<sequence>MPFVLLYLVVEIVALVALASWIGVGWTLLVLLAGSVLGLWLARREGLRAVRAMAEAARDHRVAHVEMTDGLLVAMGGLLLLVPGLVTDVAGLLLLLPPTRSLVRRRMVREAERRAPVLRTARIRGDGSIVDGEVVDGPAWTEPRGARPLRPGVIEGRIVQGETGAGPVVEGEVVDGPDTGGGRRAS</sequence>
<reference evidence="4" key="1">
    <citation type="submission" date="2023-07" db="EMBL/GenBank/DDBJ databases">
        <title>30 novel species of actinomycetes from the DSMZ collection.</title>
        <authorList>
            <person name="Nouioui I."/>
        </authorList>
    </citation>
    <scope>NUCLEOTIDE SEQUENCE [LARGE SCALE GENOMIC DNA]</scope>
    <source>
        <strain evidence="4">DSM 45834</strain>
    </source>
</reference>